<evidence type="ECO:0000256" key="4">
    <source>
        <dbReference type="ARBA" id="ARBA00022801"/>
    </source>
</evidence>
<comment type="subunit">
    <text evidence="6">Consists of a catalytic RNA component (M1 or rnpB) and a protein subunit.</text>
</comment>
<proteinExistence type="inferred from homology"/>
<dbReference type="GO" id="GO:0004526">
    <property type="term" value="F:ribonuclease P activity"/>
    <property type="evidence" value="ECO:0007669"/>
    <property type="project" value="UniProtKB-EC"/>
</dbReference>
<evidence type="ECO:0000256" key="1">
    <source>
        <dbReference type="ARBA" id="ARBA00022694"/>
    </source>
</evidence>
<evidence type="ECO:0000256" key="7">
    <source>
        <dbReference type="NCBIfam" id="TIGR00188"/>
    </source>
</evidence>
<accession>A0ABV5V1I4</accession>
<dbReference type="RefSeq" id="WP_141337580.1">
    <property type="nucleotide sequence ID" value="NZ_JBHMAX010000013.1"/>
</dbReference>
<dbReference type="InterPro" id="IPR014721">
    <property type="entry name" value="Ribsml_uS5_D2-typ_fold_subgr"/>
</dbReference>
<dbReference type="PANTHER" id="PTHR33992">
    <property type="entry name" value="RIBONUCLEASE P PROTEIN COMPONENT"/>
    <property type="match status" value="1"/>
</dbReference>
<dbReference type="InterPro" id="IPR020568">
    <property type="entry name" value="Ribosomal_Su5_D2-typ_SF"/>
</dbReference>
<keyword evidence="1 6" id="KW-0819">tRNA processing</keyword>
<dbReference type="PANTHER" id="PTHR33992:SF1">
    <property type="entry name" value="RIBONUCLEASE P PROTEIN COMPONENT"/>
    <property type="match status" value="1"/>
</dbReference>
<dbReference type="InterPro" id="IPR000100">
    <property type="entry name" value="RNase_P"/>
</dbReference>
<dbReference type="Proteomes" id="UP001589613">
    <property type="component" value="Unassembled WGS sequence"/>
</dbReference>
<dbReference type="NCBIfam" id="TIGR00188">
    <property type="entry name" value="rnpA"/>
    <property type="match status" value="1"/>
</dbReference>
<comment type="caution">
    <text evidence="8">The sequence shown here is derived from an EMBL/GenBank/DDBJ whole genome shotgun (WGS) entry which is preliminary data.</text>
</comment>
<dbReference type="EMBL" id="JBHMAX010000013">
    <property type="protein sequence ID" value="MFB9731637.1"/>
    <property type="molecule type" value="Genomic_DNA"/>
</dbReference>
<dbReference type="SUPFAM" id="SSF54211">
    <property type="entry name" value="Ribosomal protein S5 domain 2-like"/>
    <property type="match status" value="1"/>
</dbReference>
<keyword evidence="4 6" id="KW-0378">Hydrolase</keyword>
<dbReference type="HAMAP" id="MF_00227">
    <property type="entry name" value="RNase_P"/>
    <property type="match status" value="1"/>
</dbReference>
<dbReference type="Gene3D" id="3.30.230.10">
    <property type="match status" value="1"/>
</dbReference>
<gene>
    <name evidence="6 8" type="primary">rnpA</name>
    <name evidence="8" type="ORF">ACFFN0_06245</name>
</gene>
<keyword evidence="5 6" id="KW-0694">RNA-binding</keyword>
<keyword evidence="3 6" id="KW-0255">Endonuclease</keyword>
<comment type="catalytic activity">
    <reaction evidence="6">
        <text>Endonucleolytic cleavage of RNA, removing 5'-extranucleotides from tRNA precursor.</text>
        <dbReference type="EC" id="3.1.26.5"/>
    </reaction>
</comment>
<evidence type="ECO:0000256" key="5">
    <source>
        <dbReference type="ARBA" id="ARBA00022884"/>
    </source>
</evidence>
<evidence type="ECO:0000256" key="2">
    <source>
        <dbReference type="ARBA" id="ARBA00022722"/>
    </source>
</evidence>
<reference evidence="8 9" key="1">
    <citation type="submission" date="2024-09" db="EMBL/GenBank/DDBJ databases">
        <authorList>
            <person name="Sun Q."/>
            <person name="Mori K."/>
        </authorList>
    </citation>
    <scope>NUCLEOTIDE SEQUENCE [LARGE SCALE GENOMIC DNA]</scope>
    <source>
        <strain evidence="8 9">JCM 12763</strain>
    </source>
</reference>
<dbReference type="EC" id="3.1.26.5" evidence="6 7"/>
<comment type="function">
    <text evidence="6">RNaseP catalyzes the removal of the 5'-leader sequence from pre-tRNA to produce the mature 5'-terminus. It can also cleave other RNA substrates such as 4.5S RNA. The protein component plays an auxiliary but essential role in vivo by binding to the 5'-leader sequence and broadening the substrate specificity of the ribozyme.</text>
</comment>
<sequence>MLPRRHRLTRPEDYRAVLRGRQGGRRRRTGTELLVVHAAPTTPTRPPRVGFVVSKAVGNSVVRHRVVRRLRALVAGRLPSVPAGWDLVVRAQPAAATATSDALGRDLDRALTTVLPAEGTGSAAHEQAGAAGKDAG</sequence>
<keyword evidence="9" id="KW-1185">Reference proteome</keyword>
<comment type="similarity">
    <text evidence="6">Belongs to the RnpA family.</text>
</comment>
<protein>
    <recommendedName>
        <fullName evidence="6 7">Ribonuclease P protein component</fullName>
        <shortName evidence="6">RNase P protein</shortName>
        <shortName evidence="6">RNaseP protein</shortName>
        <ecNumber evidence="6 7">3.1.26.5</ecNumber>
    </recommendedName>
    <alternativeName>
        <fullName evidence="6">Protein C5</fullName>
    </alternativeName>
</protein>
<evidence type="ECO:0000313" key="8">
    <source>
        <dbReference type="EMBL" id="MFB9731637.1"/>
    </source>
</evidence>
<organism evidence="8 9">
    <name type="scientific">Ornithinimicrobium kibberense</name>
    <dbReference type="NCBI Taxonomy" id="282060"/>
    <lineage>
        <taxon>Bacteria</taxon>
        <taxon>Bacillati</taxon>
        <taxon>Actinomycetota</taxon>
        <taxon>Actinomycetes</taxon>
        <taxon>Micrococcales</taxon>
        <taxon>Ornithinimicrobiaceae</taxon>
        <taxon>Ornithinimicrobium</taxon>
    </lineage>
</organism>
<evidence type="ECO:0000256" key="6">
    <source>
        <dbReference type="HAMAP-Rule" id="MF_00227"/>
    </source>
</evidence>
<dbReference type="Pfam" id="PF00825">
    <property type="entry name" value="Ribonuclease_P"/>
    <property type="match status" value="1"/>
</dbReference>
<keyword evidence="2 6" id="KW-0540">Nuclease</keyword>
<evidence type="ECO:0000256" key="3">
    <source>
        <dbReference type="ARBA" id="ARBA00022759"/>
    </source>
</evidence>
<evidence type="ECO:0000313" key="9">
    <source>
        <dbReference type="Proteomes" id="UP001589613"/>
    </source>
</evidence>
<name>A0ABV5V1I4_9MICO</name>